<name>A0A7K1U8X9_9BACT</name>
<sequence length="201" mass="22926">MYSRRTGLTLAFHGCDQSLVTPILNGSTFLKKSTNKYDWLGHGIYFWERSPSRAFEFAEFLSRTKKRIKHPAVIGAVVDLGYCLDLLDYPRLSFLKDAYNFLVISSEAAGMALPVNKMAADGNDLLYRELDCTVIESLHKLRMEKGLPPFDSIRSAFWEGKELYPSAGIREKNHIQICIRNPNCIKGFFRERQGDVSYAMV</sequence>
<reference evidence="1 2" key="1">
    <citation type="submission" date="2019-12" db="EMBL/GenBank/DDBJ databases">
        <title>Chitinophaga sp. strain ysch24 (GDMCC 1.1355), whole genome shotgun sequence.</title>
        <authorList>
            <person name="Zhang X."/>
        </authorList>
    </citation>
    <scope>NUCLEOTIDE SEQUENCE [LARGE SCALE GENOMIC DNA]</scope>
    <source>
        <strain evidence="2">ysch24</strain>
    </source>
</reference>
<evidence type="ECO:0000313" key="1">
    <source>
        <dbReference type="EMBL" id="MVT10821.1"/>
    </source>
</evidence>
<evidence type="ECO:0000313" key="2">
    <source>
        <dbReference type="Proteomes" id="UP000461730"/>
    </source>
</evidence>
<organism evidence="1 2">
    <name type="scientific">Chitinophaga tropicalis</name>
    <dbReference type="NCBI Taxonomy" id="2683588"/>
    <lineage>
        <taxon>Bacteria</taxon>
        <taxon>Pseudomonadati</taxon>
        <taxon>Bacteroidota</taxon>
        <taxon>Chitinophagia</taxon>
        <taxon>Chitinophagales</taxon>
        <taxon>Chitinophagaceae</taxon>
        <taxon>Chitinophaga</taxon>
    </lineage>
</organism>
<dbReference type="EMBL" id="WRXN01000010">
    <property type="protein sequence ID" value="MVT10821.1"/>
    <property type="molecule type" value="Genomic_DNA"/>
</dbReference>
<dbReference type="AlphaFoldDB" id="A0A7K1U8X9"/>
<proteinExistence type="predicted"/>
<protein>
    <recommendedName>
        <fullName evidence="3">DUF3990 domain-containing protein</fullName>
    </recommendedName>
</protein>
<evidence type="ECO:0008006" key="3">
    <source>
        <dbReference type="Google" id="ProtNLM"/>
    </source>
</evidence>
<accession>A0A7K1U8X9</accession>
<gene>
    <name evidence="1" type="ORF">GO493_21290</name>
</gene>
<dbReference type="RefSeq" id="WP_157308256.1">
    <property type="nucleotide sequence ID" value="NZ_WRXN01000010.1"/>
</dbReference>
<comment type="caution">
    <text evidence="1">The sequence shown here is derived from an EMBL/GenBank/DDBJ whole genome shotgun (WGS) entry which is preliminary data.</text>
</comment>
<keyword evidence="2" id="KW-1185">Reference proteome</keyword>
<dbReference type="Proteomes" id="UP000461730">
    <property type="component" value="Unassembled WGS sequence"/>
</dbReference>
<dbReference type="SUPFAM" id="SSF56399">
    <property type="entry name" value="ADP-ribosylation"/>
    <property type="match status" value="1"/>
</dbReference>